<dbReference type="SUPFAM" id="SSF53335">
    <property type="entry name" value="S-adenosyl-L-methionine-dependent methyltransferases"/>
    <property type="match status" value="1"/>
</dbReference>
<dbReference type="PANTHER" id="PTHR34203:SF15">
    <property type="entry name" value="SLL1173 PROTEIN"/>
    <property type="match status" value="1"/>
</dbReference>
<keyword evidence="3" id="KW-1185">Reference proteome</keyword>
<sequence length="264" mass="28780">MTTVAAAVASRLPTRWVGSAACALYPRFEPELGRLADFCPRGGTAIDIGGWYGPWSRRLAARCDRVVTMEPVPHLARHLRSTLPHNARVVQAAASDHESTARLWLPAGDRGDRGVSSLARRDIHSYSVTVPAVTVDSLGLHDVRFVKVDVDGEELPALLGAAGVLQRDRPVLLVELETRIRPITPVIALLTGQGYRGWVLAARYWMPLADFDLAGHQSRTEHLVHRGLLRRALVPREGRYINSVLFLPAGRVPGGASAPERPPG</sequence>
<dbReference type="EMBL" id="JBFAQK010000055">
    <property type="protein sequence ID" value="MEV4684593.1"/>
    <property type="molecule type" value="Genomic_DNA"/>
</dbReference>
<comment type="caution">
    <text evidence="2">The sequence shown here is derived from an EMBL/GenBank/DDBJ whole genome shotgun (WGS) entry which is preliminary data.</text>
</comment>
<dbReference type="Gene3D" id="3.40.50.150">
    <property type="entry name" value="Vaccinia Virus protein VP39"/>
    <property type="match status" value="1"/>
</dbReference>
<evidence type="ECO:0000259" key="1">
    <source>
        <dbReference type="Pfam" id="PF05050"/>
    </source>
</evidence>
<dbReference type="GO" id="GO:0032259">
    <property type="term" value="P:methylation"/>
    <property type="evidence" value="ECO:0007669"/>
    <property type="project" value="UniProtKB-KW"/>
</dbReference>
<dbReference type="Pfam" id="PF05050">
    <property type="entry name" value="Methyltransf_21"/>
    <property type="match status" value="1"/>
</dbReference>
<organism evidence="2 3">
    <name type="scientific">Streptomyces kurssanovii</name>
    <dbReference type="NCBI Taxonomy" id="67312"/>
    <lineage>
        <taxon>Bacteria</taxon>
        <taxon>Bacillati</taxon>
        <taxon>Actinomycetota</taxon>
        <taxon>Actinomycetes</taxon>
        <taxon>Kitasatosporales</taxon>
        <taxon>Streptomycetaceae</taxon>
        <taxon>Streptomyces</taxon>
    </lineage>
</organism>
<evidence type="ECO:0000313" key="3">
    <source>
        <dbReference type="Proteomes" id="UP001552521"/>
    </source>
</evidence>
<reference evidence="2 3" key="1">
    <citation type="submission" date="2024-06" db="EMBL/GenBank/DDBJ databases">
        <title>The Natural Products Discovery Center: Release of the First 8490 Sequenced Strains for Exploring Actinobacteria Biosynthetic Diversity.</title>
        <authorList>
            <person name="Kalkreuter E."/>
            <person name="Kautsar S.A."/>
            <person name="Yang D."/>
            <person name="Bader C.D."/>
            <person name="Teijaro C.N."/>
            <person name="Fluegel L."/>
            <person name="Davis C.M."/>
            <person name="Simpson J.R."/>
            <person name="Lauterbach L."/>
            <person name="Steele A.D."/>
            <person name="Gui C."/>
            <person name="Meng S."/>
            <person name="Li G."/>
            <person name="Viehrig K."/>
            <person name="Ye F."/>
            <person name="Su P."/>
            <person name="Kiefer A.F."/>
            <person name="Nichols A."/>
            <person name="Cepeda A.J."/>
            <person name="Yan W."/>
            <person name="Fan B."/>
            <person name="Jiang Y."/>
            <person name="Adhikari A."/>
            <person name="Zheng C.-J."/>
            <person name="Schuster L."/>
            <person name="Cowan T.M."/>
            <person name="Smanski M.J."/>
            <person name="Chevrette M.G."/>
            <person name="De Carvalho L.P.S."/>
            <person name="Shen B."/>
        </authorList>
    </citation>
    <scope>NUCLEOTIDE SEQUENCE [LARGE SCALE GENOMIC DNA]</scope>
    <source>
        <strain evidence="2 3">NPDC049344</strain>
    </source>
</reference>
<keyword evidence="2" id="KW-0808">Transferase</keyword>
<gene>
    <name evidence="2" type="ORF">AB0K36_27910</name>
</gene>
<dbReference type="InterPro" id="IPR029063">
    <property type="entry name" value="SAM-dependent_MTases_sf"/>
</dbReference>
<dbReference type="InterPro" id="IPR006342">
    <property type="entry name" value="FkbM_mtfrase"/>
</dbReference>
<dbReference type="GO" id="GO:0008168">
    <property type="term" value="F:methyltransferase activity"/>
    <property type="evidence" value="ECO:0007669"/>
    <property type="project" value="UniProtKB-KW"/>
</dbReference>
<dbReference type="InterPro" id="IPR052514">
    <property type="entry name" value="SAM-dependent_MTase"/>
</dbReference>
<dbReference type="PANTHER" id="PTHR34203">
    <property type="entry name" value="METHYLTRANSFERASE, FKBM FAMILY PROTEIN"/>
    <property type="match status" value="1"/>
</dbReference>
<protein>
    <submittedName>
        <fullName evidence="2">FkbM family methyltransferase</fullName>
    </submittedName>
</protein>
<dbReference type="NCBIfam" id="TIGR01444">
    <property type="entry name" value="fkbM_fam"/>
    <property type="match status" value="1"/>
</dbReference>
<dbReference type="RefSeq" id="WP_364599627.1">
    <property type="nucleotide sequence ID" value="NZ_JBFAQK010000055.1"/>
</dbReference>
<name>A0ABV3I173_9ACTN</name>
<accession>A0ABV3I173</accession>
<proteinExistence type="predicted"/>
<feature type="domain" description="Methyltransferase FkbM" evidence="1">
    <location>
        <begin position="55"/>
        <end position="196"/>
    </location>
</feature>
<dbReference type="Proteomes" id="UP001552521">
    <property type="component" value="Unassembled WGS sequence"/>
</dbReference>
<evidence type="ECO:0000313" key="2">
    <source>
        <dbReference type="EMBL" id="MEV4684593.1"/>
    </source>
</evidence>
<keyword evidence="2" id="KW-0489">Methyltransferase</keyword>